<evidence type="ECO:0008006" key="3">
    <source>
        <dbReference type="Google" id="ProtNLM"/>
    </source>
</evidence>
<name>A0AB39S4Y7_9ACTN</name>
<keyword evidence="1" id="KW-1133">Transmembrane helix</keyword>
<dbReference type="AlphaFoldDB" id="A0AB39S4Y7"/>
<dbReference type="EMBL" id="CP163440">
    <property type="protein sequence ID" value="XDQ61996.1"/>
    <property type="molecule type" value="Genomic_DNA"/>
</dbReference>
<accession>A0AB39S4Y7</accession>
<reference evidence="2" key="1">
    <citation type="submission" date="2024-07" db="EMBL/GenBank/DDBJ databases">
        <authorList>
            <person name="Yu S.T."/>
        </authorList>
    </citation>
    <scope>NUCLEOTIDE SEQUENCE</scope>
    <source>
        <strain evidence="2">R35</strain>
    </source>
</reference>
<organism evidence="2">
    <name type="scientific">Streptomyces sp. R35</name>
    <dbReference type="NCBI Taxonomy" id="3238630"/>
    <lineage>
        <taxon>Bacteria</taxon>
        <taxon>Bacillati</taxon>
        <taxon>Actinomycetota</taxon>
        <taxon>Actinomycetes</taxon>
        <taxon>Kitasatosporales</taxon>
        <taxon>Streptomycetaceae</taxon>
        <taxon>Streptomyces</taxon>
    </lineage>
</organism>
<dbReference type="RefSeq" id="WP_369258257.1">
    <property type="nucleotide sequence ID" value="NZ_CP163440.1"/>
</dbReference>
<keyword evidence="1" id="KW-0812">Transmembrane</keyword>
<evidence type="ECO:0000256" key="1">
    <source>
        <dbReference type="SAM" id="Phobius"/>
    </source>
</evidence>
<evidence type="ECO:0000313" key="2">
    <source>
        <dbReference type="EMBL" id="XDQ61996.1"/>
    </source>
</evidence>
<proteinExistence type="predicted"/>
<feature type="transmembrane region" description="Helical" evidence="1">
    <location>
        <begin position="28"/>
        <end position="48"/>
    </location>
</feature>
<gene>
    <name evidence="2" type="ORF">AB5J50_14900</name>
</gene>
<sequence>MPRLSLLALFACVLATAAAVISFLQGSWIGIVWVLVVGVSSNMSWYYLRRERAERKSVTD</sequence>
<keyword evidence="1" id="KW-0472">Membrane</keyword>
<protein>
    <recommendedName>
        <fullName evidence="3">Secreted protein</fullName>
    </recommendedName>
</protein>